<dbReference type="EMBL" id="PYGC01000002">
    <property type="protein sequence ID" value="PSK84524.1"/>
    <property type="molecule type" value="Genomic_DNA"/>
</dbReference>
<accession>A0A2P8CHR7</accession>
<comment type="caution">
    <text evidence="1">The sequence shown here is derived from an EMBL/GenBank/DDBJ whole genome shotgun (WGS) entry which is preliminary data.</text>
</comment>
<name>A0A2P8CHR7_9BACT</name>
<sequence length="35" mass="4107">MHTSVKKGFTIYSLFMRDVAKTFTFNKSLRLLEVP</sequence>
<gene>
    <name evidence="1" type="ORF">CLV93_102313</name>
</gene>
<evidence type="ECO:0000313" key="2">
    <source>
        <dbReference type="Proteomes" id="UP000240621"/>
    </source>
</evidence>
<proteinExistence type="predicted"/>
<evidence type="ECO:0000313" key="1">
    <source>
        <dbReference type="EMBL" id="PSK84524.1"/>
    </source>
</evidence>
<organism evidence="1 2">
    <name type="scientific">Prolixibacter denitrificans</name>
    <dbReference type="NCBI Taxonomy" id="1541063"/>
    <lineage>
        <taxon>Bacteria</taxon>
        <taxon>Pseudomonadati</taxon>
        <taxon>Bacteroidota</taxon>
        <taxon>Bacteroidia</taxon>
        <taxon>Marinilabiliales</taxon>
        <taxon>Prolixibacteraceae</taxon>
        <taxon>Prolixibacter</taxon>
    </lineage>
</organism>
<dbReference type="Proteomes" id="UP000240621">
    <property type="component" value="Unassembled WGS sequence"/>
</dbReference>
<reference evidence="1 2" key="1">
    <citation type="submission" date="2018-03" db="EMBL/GenBank/DDBJ databases">
        <title>Genomic Encyclopedia of Archaeal and Bacterial Type Strains, Phase II (KMG-II): from individual species to whole genera.</title>
        <authorList>
            <person name="Goeker M."/>
        </authorList>
    </citation>
    <scope>NUCLEOTIDE SEQUENCE [LARGE SCALE GENOMIC DNA]</scope>
    <source>
        <strain evidence="1 2">DSM 27267</strain>
    </source>
</reference>
<dbReference type="AlphaFoldDB" id="A0A2P8CHR7"/>
<protein>
    <submittedName>
        <fullName evidence="1">Uncharacterized protein</fullName>
    </submittedName>
</protein>